<dbReference type="InterPro" id="IPR029063">
    <property type="entry name" value="SAM-dependent_MTases_sf"/>
</dbReference>
<reference evidence="2" key="2">
    <citation type="submission" date="2025-08" db="UniProtKB">
        <authorList>
            <consortium name="Ensembl"/>
        </authorList>
    </citation>
    <scope>IDENTIFICATION</scope>
</reference>
<dbReference type="STRING" id="51511.ENSCSAVP00000007283"/>
<dbReference type="OMA" id="RTERYME"/>
<name>H2YPM5_CIOSA</name>
<dbReference type="Gene3D" id="3.40.50.150">
    <property type="entry name" value="Vaccinia Virus protein VP39"/>
    <property type="match status" value="1"/>
</dbReference>
<dbReference type="InParanoid" id="H2YPM5"/>
<dbReference type="GeneTree" id="ENSGT00940000170637"/>
<accession>H2YPM5</accession>
<protein>
    <recommendedName>
        <fullName evidence="1">Methyltransferase type 11 domain-containing protein</fullName>
    </recommendedName>
</protein>
<dbReference type="InterPro" id="IPR013216">
    <property type="entry name" value="Methyltransf_11"/>
</dbReference>
<proteinExistence type="predicted"/>
<sequence length="216" mass="24188">MEQPINAAYERCTIKYPLGSSKDVLNYYDTWATQYDDDLKTMGSKAPEIVAERAAQITSEDQKKCFKILDLSAGTGLGGVALRHVGFLGDIYALDGSKEMLKYAKNKHVYSEVTESIVTTSTPLPYNDNSFDLIIGIGCFGKNMIQPDCFQDIMRVLKSGCYFVTSLRMHSLVQDYSDLFEKELLLRESDGSLKVIYYTATIPTIPVGKRHFGKES</sequence>
<dbReference type="Pfam" id="PF08241">
    <property type="entry name" value="Methyltransf_11"/>
    <property type="match status" value="1"/>
</dbReference>
<dbReference type="CDD" id="cd02440">
    <property type="entry name" value="AdoMet_MTases"/>
    <property type="match status" value="1"/>
</dbReference>
<evidence type="ECO:0000259" key="1">
    <source>
        <dbReference type="Pfam" id="PF08241"/>
    </source>
</evidence>
<dbReference type="PANTHER" id="PTHR43591:SF101">
    <property type="entry name" value="METHYLTRANSFERASE-LIKE PROTEIN 27"/>
    <property type="match status" value="1"/>
</dbReference>
<organism evidence="2 3">
    <name type="scientific">Ciona savignyi</name>
    <name type="common">Pacific transparent sea squirt</name>
    <dbReference type="NCBI Taxonomy" id="51511"/>
    <lineage>
        <taxon>Eukaryota</taxon>
        <taxon>Metazoa</taxon>
        <taxon>Chordata</taxon>
        <taxon>Tunicata</taxon>
        <taxon>Ascidiacea</taxon>
        <taxon>Phlebobranchia</taxon>
        <taxon>Cionidae</taxon>
        <taxon>Ciona</taxon>
    </lineage>
</organism>
<evidence type="ECO:0000313" key="2">
    <source>
        <dbReference type="Ensembl" id="ENSCSAVP00000007283.1"/>
    </source>
</evidence>
<dbReference type="eggNOG" id="KOG1541">
    <property type="taxonomic scope" value="Eukaryota"/>
</dbReference>
<dbReference type="PANTHER" id="PTHR43591">
    <property type="entry name" value="METHYLTRANSFERASE"/>
    <property type="match status" value="1"/>
</dbReference>
<reference evidence="3" key="1">
    <citation type="submission" date="2003-08" db="EMBL/GenBank/DDBJ databases">
        <authorList>
            <person name="Birren B."/>
            <person name="Nusbaum C."/>
            <person name="Abebe A."/>
            <person name="Abouelleil A."/>
            <person name="Adekoya E."/>
            <person name="Ait-zahra M."/>
            <person name="Allen N."/>
            <person name="Allen T."/>
            <person name="An P."/>
            <person name="Anderson M."/>
            <person name="Anderson S."/>
            <person name="Arachchi H."/>
            <person name="Armbruster J."/>
            <person name="Bachantsang P."/>
            <person name="Baldwin J."/>
            <person name="Barry A."/>
            <person name="Bayul T."/>
            <person name="Blitshsteyn B."/>
            <person name="Bloom T."/>
            <person name="Blye J."/>
            <person name="Boguslavskiy L."/>
            <person name="Borowsky M."/>
            <person name="Boukhgalter B."/>
            <person name="Brunache A."/>
            <person name="Butler J."/>
            <person name="Calixte N."/>
            <person name="Calvo S."/>
            <person name="Camarata J."/>
            <person name="Campo K."/>
            <person name="Chang J."/>
            <person name="Cheshatsang Y."/>
            <person name="Citroen M."/>
            <person name="Collymore A."/>
            <person name="Considine T."/>
            <person name="Cook A."/>
            <person name="Cooke P."/>
            <person name="Corum B."/>
            <person name="Cuomo C."/>
            <person name="David R."/>
            <person name="Dawoe T."/>
            <person name="Degray S."/>
            <person name="Dodge S."/>
            <person name="Dooley K."/>
            <person name="Dorje P."/>
            <person name="Dorjee K."/>
            <person name="Dorris L."/>
            <person name="Duffey N."/>
            <person name="Dupes A."/>
            <person name="Elkins T."/>
            <person name="Engels R."/>
            <person name="Erickson J."/>
            <person name="Farina A."/>
            <person name="Faro S."/>
            <person name="Ferreira P."/>
            <person name="Fischer H."/>
            <person name="Fitzgerald M."/>
            <person name="Foley K."/>
            <person name="Gage D."/>
            <person name="Galagan J."/>
            <person name="Gearin G."/>
            <person name="Gnerre S."/>
            <person name="Gnirke A."/>
            <person name="Goyette A."/>
            <person name="Graham J."/>
            <person name="Grandbois E."/>
            <person name="Gyaltsen K."/>
            <person name="Hafez N."/>
            <person name="Hagopian D."/>
            <person name="Hagos B."/>
            <person name="Hall J."/>
            <person name="Hatcher B."/>
            <person name="Heller A."/>
            <person name="Higgins H."/>
            <person name="Honan T."/>
            <person name="Horn A."/>
            <person name="Houde N."/>
            <person name="Hughes L."/>
            <person name="Hulme W."/>
            <person name="Husby E."/>
            <person name="Iliev I."/>
            <person name="Jaffe D."/>
            <person name="Jones C."/>
            <person name="Kamal M."/>
            <person name="Kamat A."/>
            <person name="Kamvysselis M."/>
            <person name="Karlsson E."/>
            <person name="Kells C."/>
            <person name="Kieu A."/>
            <person name="Kisner P."/>
            <person name="Kodira C."/>
            <person name="Kulbokas E."/>
            <person name="Labutti K."/>
            <person name="Lama D."/>
            <person name="Landers T."/>
            <person name="Leger J."/>
            <person name="Levine S."/>
            <person name="Lewis D."/>
            <person name="Lewis T."/>
            <person name="Lindblad-toh K."/>
            <person name="Liu X."/>
            <person name="Lokyitsang T."/>
            <person name="Lokyitsang Y."/>
            <person name="Lucien O."/>
            <person name="Lui A."/>
            <person name="Ma L.J."/>
            <person name="Mabbitt R."/>
            <person name="Macdonald J."/>
            <person name="Maclean C."/>
            <person name="Major J."/>
            <person name="Manning J."/>
            <person name="Marabella R."/>
            <person name="Maru K."/>
            <person name="Matthews C."/>
            <person name="Mauceli E."/>
            <person name="Mccarthy M."/>
            <person name="Mcdonough S."/>
            <person name="Mcghee T."/>
            <person name="Meldrim J."/>
            <person name="Meneus L."/>
            <person name="Mesirov J."/>
            <person name="Mihalev A."/>
            <person name="Mihova T."/>
            <person name="Mikkelsen T."/>
            <person name="Mlenga V."/>
            <person name="Moru K."/>
            <person name="Mozes J."/>
            <person name="Mulrain L."/>
            <person name="Munson G."/>
            <person name="Naylor J."/>
            <person name="Newes C."/>
            <person name="Nguyen C."/>
            <person name="Nguyen N."/>
            <person name="Nguyen T."/>
            <person name="Nicol R."/>
            <person name="Nielsen C."/>
            <person name="Nizzari M."/>
            <person name="Norbu C."/>
            <person name="Norbu N."/>
            <person name="O'donnell P."/>
            <person name="Okoawo O."/>
            <person name="O'leary S."/>
            <person name="Omotosho B."/>
            <person name="O'neill K."/>
            <person name="Osman S."/>
            <person name="Parker S."/>
            <person name="Perrin D."/>
            <person name="Phunkhang P."/>
            <person name="Piqani B."/>
            <person name="Purcell S."/>
            <person name="Rachupka T."/>
            <person name="Ramasamy U."/>
            <person name="Rameau R."/>
            <person name="Ray V."/>
            <person name="Raymond C."/>
            <person name="Retta R."/>
            <person name="Richardson S."/>
            <person name="Rise C."/>
            <person name="Rodriguez J."/>
            <person name="Rogers J."/>
            <person name="Rogov P."/>
            <person name="Rutman M."/>
            <person name="Schupbach R."/>
            <person name="Seaman C."/>
            <person name="Settipalli S."/>
            <person name="Sharpe T."/>
            <person name="Sheridan J."/>
            <person name="Sherpa N."/>
            <person name="Shi J."/>
            <person name="Smirnov S."/>
            <person name="Smith C."/>
            <person name="Sougnez C."/>
            <person name="Spencer B."/>
            <person name="Stalker J."/>
            <person name="Stange-thomann N."/>
            <person name="Stavropoulos S."/>
            <person name="Stetson K."/>
            <person name="Stone C."/>
            <person name="Stone S."/>
            <person name="Stubbs M."/>
            <person name="Talamas J."/>
            <person name="Tchuinga P."/>
            <person name="Tenzing P."/>
            <person name="Tesfaye S."/>
            <person name="Theodore J."/>
            <person name="Thoulutsang Y."/>
            <person name="Topham K."/>
            <person name="Towey S."/>
            <person name="Tsamla T."/>
            <person name="Tsomo N."/>
            <person name="Vallee D."/>
            <person name="Vassiliev H."/>
            <person name="Venkataraman V."/>
            <person name="Vinson J."/>
            <person name="Vo A."/>
            <person name="Wade C."/>
            <person name="Wang S."/>
            <person name="Wangchuk T."/>
            <person name="Wangdi T."/>
            <person name="Whittaker C."/>
            <person name="Wilkinson J."/>
            <person name="Wu Y."/>
            <person name="Wyman D."/>
            <person name="Yadav S."/>
            <person name="Yang S."/>
            <person name="Yang X."/>
            <person name="Yeager S."/>
            <person name="Yee E."/>
            <person name="Young G."/>
            <person name="Zainoun J."/>
            <person name="Zembeck L."/>
            <person name="Zimmer A."/>
            <person name="Zody M."/>
            <person name="Lander E."/>
        </authorList>
    </citation>
    <scope>NUCLEOTIDE SEQUENCE [LARGE SCALE GENOMIC DNA]</scope>
</reference>
<evidence type="ECO:0000313" key="3">
    <source>
        <dbReference type="Proteomes" id="UP000007875"/>
    </source>
</evidence>
<dbReference type="HOGENOM" id="CLU_090201_2_0_1"/>
<dbReference type="Proteomes" id="UP000007875">
    <property type="component" value="Unassembled WGS sequence"/>
</dbReference>
<dbReference type="AlphaFoldDB" id="H2YPM5"/>
<dbReference type="Ensembl" id="ENSCSAVT00000007377.1">
    <property type="protein sequence ID" value="ENSCSAVP00000007283.1"/>
    <property type="gene ID" value="ENSCSAVG00000004347.1"/>
</dbReference>
<keyword evidence="3" id="KW-1185">Reference proteome</keyword>
<dbReference type="GO" id="GO:0008757">
    <property type="term" value="F:S-adenosylmethionine-dependent methyltransferase activity"/>
    <property type="evidence" value="ECO:0007669"/>
    <property type="project" value="InterPro"/>
</dbReference>
<dbReference type="SUPFAM" id="SSF53335">
    <property type="entry name" value="S-adenosyl-L-methionine-dependent methyltransferases"/>
    <property type="match status" value="1"/>
</dbReference>
<reference evidence="2" key="3">
    <citation type="submission" date="2025-09" db="UniProtKB">
        <authorList>
            <consortium name="Ensembl"/>
        </authorList>
    </citation>
    <scope>IDENTIFICATION</scope>
</reference>
<feature type="domain" description="Methyltransferase type 11" evidence="1">
    <location>
        <begin position="69"/>
        <end position="164"/>
    </location>
</feature>